<evidence type="ECO:0000313" key="1">
    <source>
        <dbReference type="EMBL" id="KAI0086911.1"/>
    </source>
</evidence>
<keyword evidence="2" id="KW-1185">Reference proteome</keyword>
<proteinExistence type="predicted"/>
<feature type="non-terminal residue" evidence="1">
    <location>
        <position position="492"/>
    </location>
</feature>
<sequence>MPTGTPYDAFIHPYPIRVDDFADTATLQTVPALHLLSHTHADHINGLSAKSFSATIICSYDAKEMLLRHEVYAERALKEMDIRAENVRTFQHLKVVPKILEDGSICYHGSRDLLKPVSLNTPYRHELSNDNWVTITLIDANHCPGSVMFLIEGAQGAVLHTGDFRAEPWFIQSLTKNPFLQRYIHPTLDSIRTISKQQDGLENTLRTIYLDTACLLGTDDVPTKDEATAGLVSMMLLYPDTTRFFINGWTWGYEDLYKAVAKAFGAKIHVDRYKYAVYSHLAHEPFLSSIITRDEGSTRFHACERFNRCSEVEVDGRASHTRSGAHVVYVNPVSLSGVAWTSYLKETKQKLTSGEEVNNLLVPLFRHSPLPELRAFVSLFRPTSVVPNTLDAGLNGLDWLCLPSMFTDCISSNSSVMREEIRTYLATRAKSSWKTLLPDLDTEEDVAFKNLEGEDVLKDAERWADSGKTRIRLGKMLPYLEGPEKDFVDGLL</sequence>
<protein>
    <submittedName>
        <fullName evidence="1">Uncharacterized protein</fullName>
    </submittedName>
</protein>
<reference evidence="1" key="1">
    <citation type="journal article" date="2021" name="Environ. Microbiol.">
        <title>Gene family expansions and transcriptome signatures uncover fungal adaptations to wood decay.</title>
        <authorList>
            <person name="Hage H."/>
            <person name="Miyauchi S."/>
            <person name="Viragh M."/>
            <person name="Drula E."/>
            <person name="Min B."/>
            <person name="Chaduli D."/>
            <person name="Navarro D."/>
            <person name="Favel A."/>
            <person name="Norest M."/>
            <person name="Lesage-Meessen L."/>
            <person name="Balint B."/>
            <person name="Merenyi Z."/>
            <person name="de Eugenio L."/>
            <person name="Morin E."/>
            <person name="Martinez A.T."/>
            <person name="Baldrian P."/>
            <person name="Stursova M."/>
            <person name="Martinez M.J."/>
            <person name="Novotny C."/>
            <person name="Magnuson J.K."/>
            <person name="Spatafora J.W."/>
            <person name="Maurice S."/>
            <person name="Pangilinan J."/>
            <person name="Andreopoulos W."/>
            <person name="LaButti K."/>
            <person name="Hundley H."/>
            <person name="Na H."/>
            <person name="Kuo A."/>
            <person name="Barry K."/>
            <person name="Lipzen A."/>
            <person name="Henrissat B."/>
            <person name="Riley R."/>
            <person name="Ahrendt S."/>
            <person name="Nagy L.G."/>
            <person name="Grigoriev I.V."/>
            <person name="Martin F."/>
            <person name="Rosso M.N."/>
        </authorList>
    </citation>
    <scope>NUCLEOTIDE SEQUENCE</scope>
    <source>
        <strain evidence="1">CBS 384.51</strain>
    </source>
</reference>
<dbReference type="Proteomes" id="UP001055072">
    <property type="component" value="Unassembled WGS sequence"/>
</dbReference>
<comment type="caution">
    <text evidence="1">The sequence shown here is derived from an EMBL/GenBank/DDBJ whole genome shotgun (WGS) entry which is preliminary data.</text>
</comment>
<evidence type="ECO:0000313" key="2">
    <source>
        <dbReference type="Proteomes" id="UP001055072"/>
    </source>
</evidence>
<organism evidence="1 2">
    <name type="scientific">Irpex rosettiformis</name>
    <dbReference type="NCBI Taxonomy" id="378272"/>
    <lineage>
        <taxon>Eukaryota</taxon>
        <taxon>Fungi</taxon>
        <taxon>Dikarya</taxon>
        <taxon>Basidiomycota</taxon>
        <taxon>Agaricomycotina</taxon>
        <taxon>Agaricomycetes</taxon>
        <taxon>Polyporales</taxon>
        <taxon>Irpicaceae</taxon>
        <taxon>Irpex</taxon>
    </lineage>
</organism>
<gene>
    <name evidence="1" type="ORF">BDY19DRAFT_859766</name>
</gene>
<accession>A0ACB8TY46</accession>
<dbReference type="EMBL" id="MU274920">
    <property type="protein sequence ID" value="KAI0086911.1"/>
    <property type="molecule type" value="Genomic_DNA"/>
</dbReference>
<name>A0ACB8TY46_9APHY</name>